<keyword evidence="1" id="KW-0812">Transmembrane</keyword>
<organism evidence="2 3">
    <name type="scientific">Angomonas deanei</name>
    <dbReference type="NCBI Taxonomy" id="59799"/>
    <lineage>
        <taxon>Eukaryota</taxon>
        <taxon>Discoba</taxon>
        <taxon>Euglenozoa</taxon>
        <taxon>Kinetoplastea</taxon>
        <taxon>Metakinetoplastina</taxon>
        <taxon>Trypanosomatida</taxon>
        <taxon>Trypanosomatidae</taxon>
        <taxon>Strigomonadinae</taxon>
        <taxon>Angomonas</taxon>
    </lineage>
</organism>
<reference evidence="2 3" key="1">
    <citation type="submission" date="2020-08" db="EMBL/GenBank/DDBJ databases">
        <authorList>
            <person name="Newling K."/>
            <person name="Davey J."/>
            <person name="Forrester S."/>
        </authorList>
    </citation>
    <scope>NUCLEOTIDE SEQUENCE [LARGE SCALE GENOMIC DNA]</scope>
    <source>
        <strain evidence="3">Crithidia deanei Carvalho (ATCC PRA-265)</strain>
    </source>
</reference>
<evidence type="ECO:0000313" key="3">
    <source>
        <dbReference type="Proteomes" id="UP000515908"/>
    </source>
</evidence>
<keyword evidence="3" id="KW-1185">Reference proteome</keyword>
<accession>A0A7G2C214</accession>
<proteinExistence type="predicted"/>
<dbReference type="VEuPathDB" id="TriTrypDB:ADEAN_000102800"/>
<dbReference type="EMBL" id="LR877146">
    <property type="protein sequence ID" value="CAD2213585.1"/>
    <property type="molecule type" value="Genomic_DNA"/>
</dbReference>
<dbReference type="Proteomes" id="UP000515908">
    <property type="component" value="Chromosome 02"/>
</dbReference>
<dbReference type="AlphaFoldDB" id="A0A7G2C214"/>
<evidence type="ECO:0000256" key="1">
    <source>
        <dbReference type="SAM" id="Phobius"/>
    </source>
</evidence>
<keyword evidence="1" id="KW-0472">Membrane</keyword>
<evidence type="ECO:0000313" key="2">
    <source>
        <dbReference type="EMBL" id="CAD2213585.1"/>
    </source>
</evidence>
<gene>
    <name evidence="2" type="ORF">ADEAN_000102800</name>
</gene>
<protein>
    <submittedName>
        <fullName evidence="2">Uncharacterized protein</fullName>
    </submittedName>
</protein>
<keyword evidence="1" id="KW-1133">Transmembrane helix</keyword>
<feature type="transmembrane region" description="Helical" evidence="1">
    <location>
        <begin position="54"/>
        <end position="75"/>
    </location>
</feature>
<sequence length="91" mass="10572">MSYSLPFVRRVLVLFRFPFPLSRLERRGASCTGARRRGALGSSSFFSFVLVRDFILFMSDCLAVLDIFIRLVWLLQECHRRGGKKNIKTLK</sequence>
<name>A0A7G2C214_9TRYP</name>